<sequence length="104" mass="11995">MRLRSRGLQTPWLGHLRLEPLQQRNSEDLNRKELKKFKLFLKRGPPGYPDIPESAVEGADTTDLVDLLLKTYTKDALEVAKHILTKVNRNDLVSKIDKYLTSTH</sequence>
<organism evidence="2 3">
    <name type="scientific">Cyprinodon variegatus</name>
    <name type="common">Sheepshead minnow</name>
    <dbReference type="NCBI Taxonomy" id="28743"/>
    <lineage>
        <taxon>Eukaryota</taxon>
        <taxon>Metazoa</taxon>
        <taxon>Chordata</taxon>
        <taxon>Craniata</taxon>
        <taxon>Vertebrata</taxon>
        <taxon>Euteleostomi</taxon>
        <taxon>Actinopterygii</taxon>
        <taxon>Neopterygii</taxon>
        <taxon>Teleostei</taxon>
        <taxon>Neoteleostei</taxon>
        <taxon>Acanthomorphata</taxon>
        <taxon>Ovalentaria</taxon>
        <taxon>Atherinomorphae</taxon>
        <taxon>Cyprinodontiformes</taxon>
        <taxon>Cyprinodontidae</taxon>
        <taxon>Cyprinodon</taxon>
    </lineage>
</organism>
<reference evidence="2" key="2">
    <citation type="submission" date="2025-09" db="UniProtKB">
        <authorList>
            <consortium name="Ensembl"/>
        </authorList>
    </citation>
    <scope>IDENTIFICATION</scope>
</reference>
<dbReference type="SMART" id="SM01289">
    <property type="entry name" value="PYRIN"/>
    <property type="match status" value="1"/>
</dbReference>
<dbReference type="SUPFAM" id="SSF47986">
    <property type="entry name" value="DEATH domain"/>
    <property type="match status" value="1"/>
</dbReference>
<dbReference type="OMA" id="HYHASLR"/>
<proteinExistence type="predicted"/>
<dbReference type="Gene3D" id="1.10.533.10">
    <property type="entry name" value="Death Domain, Fas"/>
    <property type="match status" value="1"/>
</dbReference>
<evidence type="ECO:0000313" key="3">
    <source>
        <dbReference type="Proteomes" id="UP000265020"/>
    </source>
</evidence>
<reference evidence="2" key="1">
    <citation type="submission" date="2025-08" db="UniProtKB">
        <authorList>
            <consortium name="Ensembl"/>
        </authorList>
    </citation>
    <scope>IDENTIFICATION</scope>
</reference>
<dbReference type="InterPro" id="IPR011029">
    <property type="entry name" value="DEATH-like_dom_sf"/>
</dbReference>
<feature type="domain" description="Pyrin" evidence="1">
    <location>
        <begin position="27"/>
        <end position="72"/>
    </location>
</feature>
<dbReference type="Pfam" id="PF02758">
    <property type="entry name" value="PYRIN"/>
    <property type="match status" value="1"/>
</dbReference>
<dbReference type="Proteomes" id="UP000265020">
    <property type="component" value="Unassembled WGS sequence"/>
</dbReference>
<dbReference type="PROSITE" id="PS50824">
    <property type="entry name" value="DAPIN"/>
    <property type="match status" value="1"/>
</dbReference>
<dbReference type="Ensembl" id="ENSCVAT00000018988.1">
    <property type="protein sequence ID" value="ENSCVAP00000027693.1"/>
    <property type="gene ID" value="ENSCVAG00000014232.1"/>
</dbReference>
<dbReference type="InterPro" id="IPR004020">
    <property type="entry name" value="DAPIN"/>
</dbReference>
<dbReference type="AlphaFoldDB" id="A0A3Q2E5Z6"/>
<name>A0A3Q2E5Z6_CYPVA</name>
<evidence type="ECO:0000313" key="2">
    <source>
        <dbReference type="Ensembl" id="ENSCVAP00000027693.1"/>
    </source>
</evidence>
<evidence type="ECO:0000259" key="1">
    <source>
        <dbReference type="PROSITE" id="PS50824"/>
    </source>
</evidence>
<protein>
    <recommendedName>
        <fullName evidence="1">Pyrin domain-containing protein</fullName>
    </recommendedName>
</protein>
<keyword evidence="3" id="KW-1185">Reference proteome</keyword>
<accession>A0A3Q2E5Z6</accession>